<organism evidence="5">
    <name type="scientific">freshwater metagenome</name>
    <dbReference type="NCBI Taxonomy" id="449393"/>
    <lineage>
        <taxon>unclassified sequences</taxon>
        <taxon>metagenomes</taxon>
        <taxon>ecological metagenomes</taxon>
    </lineage>
</organism>
<protein>
    <recommendedName>
        <fullName evidence="6">Peptidase</fullName>
    </recommendedName>
</protein>
<keyword evidence="3" id="KW-0378">Hydrolase</keyword>
<dbReference type="InterPro" id="IPR029062">
    <property type="entry name" value="Class_I_gatase-like"/>
</dbReference>
<dbReference type="GO" id="GO:0008236">
    <property type="term" value="F:serine-type peptidase activity"/>
    <property type="evidence" value="ECO:0007669"/>
    <property type="project" value="UniProtKB-KW"/>
</dbReference>
<accession>A0A094PTT6</accession>
<keyword evidence="4" id="KW-0720">Serine protease</keyword>
<dbReference type="PANTHER" id="PTHR36175">
    <property type="entry name" value="CYANOPHYCINASE"/>
    <property type="match status" value="1"/>
</dbReference>
<sequence length="245" mass="26758">MPGTIALVGSGEYLPAMAGLEKSLIDDALALGKKPTYIQIPTAAGRESQDRLDYWRALGNAQADKLGIEQIFLPIYNREGALNPVFADLINDSALIYLSGGDPHHLAESLRDTPVWQSIVKNWHTGTSLAGCSAGAMVLSAHVPNFRMLKREPTPGLSLLPDIRVIPHFNKFFKWIPDSAATVLLHAPDDQIVLGIDELTALVKRPTQSKWQVHGEAKVHVLKGLPTHAYSDGEEINFTADNIQL</sequence>
<dbReference type="AlphaFoldDB" id="A0A094PTT6"/>
<evidence type="ECO:0000313" key="5">
    <source>
        <dbReference type="EMBL" id="KGA14522.1"/>
    </source>
</evidence>
<name>A0A094PTT6_9ZZZZ</name>
<dbReference type="Pfam" id="PF03575">
    <property type="entry name" value="Peptidase_S51"/>
    <property type="match status" value="1"/>
</dbReference>
<dbReference type="InterPro" id="IPR005320">
    <property type="entry name" value="Peptidase_S51"/>
</dbReference>
<reference evidence="5" key="1">
    <citation type="submission" date="2014-06" db="EMBL/GenBank/DDBJ databases">
        <title>Key roles for freshwater Actinobacteria revealed by deep metagenomic sequencing.</title>
        <authorList>
            <person name="Ghai R."/>
            <person name="Mizuno C.M."/>
            <person name="Picazo A."/>
            <person name="Camacho A."/>
            <person name="Rodriguez-Valera F."/>
        </authorList>
    </citation>
    <scope>NUCLEOTIDE SEQUENCE</scope>
</reference>
<comment type="caution">
    <text evidence="5">The sequence shown here is derived from an EMBL/GenBank/DDBJ whole genome shotgun (WGS) entry which is preliminary data.</text>
</comment>
<dbReference type="PANTHER" id="PTHR36175:SF1">
    <property type="entry name" value="CYANOPHYCINASE"/>
    <property type="match status" value="1"/>
</dbReference>
<dbReference type="EMBL" id="JNSL01000145">
    <property type="protein sequence ID" value="KGA14522.1"/>
    <property type="molecule type" value="Genomic_DNA"/>
</dbReference>
<evidence type="ECO:0000256" key="4">
    <source>
        <dbReference type="ARBA" id="ARBA00022825"/>
    </source>
</evidence>
<evidence type="ECO:0000256" key="2">
    <source>
        <dbReference type="ARBA" id="ARBA00022670"/>
    </source>
</evidence>
<evidence type="ECO:0000256" key="3">
    <source>
        <dbReference type="ARBA" id="ARBA00022801"/>
    </source>
</evidence>
<dbReference type="Gene3D" id="3.40.50.880">
    <property type="match status" value="1"/>
</dbReference>
<evidence type="ECO:0008006" key="6">
    <source>
        <dbReference type="Google" id="ProtNLM"/>
    </source>
</evidence>
<gene>
    <name evidence="5" type="ORF">GM51_17125</name>
</gene>
<keyword evidence="2" id="KW-0645">Protease</keyword>
<dbReference type="SUPFAM" id="SSF52317">
    <property type="entry name" value="Class I glutamine amidotransferase-like"/>
    <property type="match status" value="1"/>
</dbReference>
<comment type="similarity">
    <text evidence="1">Belongs to the peptidase S51 family.</text>
</comment>
<proteinExistence type="inferred from homology"/>
<dbReference type="GO" id="GO:0006508">
    <property type="term" value="P:proteolysis"/>
    <property type="evidence" value="ECO:0007669"/>
    <property type="project" value="UniProtKB-KW"/>
</dbReference>
<evidence type="ECO:0000256" key="1">
    <source>
        <dbReference type="ARBA" id="ARBA00006534"/>
    </source>
</evidence>